<dbReference type="CDD" id="cd00085">
    <property type="entry name" value="HNHc"/>
    <property type="match status" value="1"/>
</dbReference>
<keyword evidence="2" id="KW-0255">Endonuclease</keyword>
<keyword evidence="2" id="KW-0540">Nuclease</keyword>
<dbReference type="InterPro" id="IPR003615">
    <property type="entry name" value="HNH_nuc"/>
</dbReference>
<dbReference type="GO" id="GO:0004519">
    <property type="term" value="F:endonuclease activity"/>
    <property type="evidence" value="ECO:0007669"/>
    <property type="project" value="UniProtKB-KW"/>
</dbReference>
<sequence length="209" mass="23843">MLIPNEKAKMCMEYRDRCLKTKGEYCHSCGVRQNIQVHHIDGDHSNNGLDNLVPLCANCHSKVHSGEIDWPPSRYRKLEVELSEENYDAVSGAAGSLGTEPEWLINAIIDRFRSEGGLQQVSTERLRSYESSEPETETNGIESEHAAAVYDILEPDEWMTIGELYEKYCTEVSNPKSKKTAKRYILRLCENGMATKRGRAKGRKYKRVR</sequence>
<dbReference type="KEGG" id="nph:NP_3256A"/>
<proteinExistence type="predicted"/>
<dbReference type="Pfam" id="PF01844">
    <property type="entry name" value="HNH"/>
    <property type="match status" value="1"/>
</dbReference>
<reference evidence="2 3" key="1">
    <citation type="journal article" date="2005" name="Genome Res.">
        <title>Living with two extremes: conclusions from the genome sequence of Natronomonas pharaonis.</title>
        <authorList>
            <person name="Falb M."/>
            <person name="Pfeiffer F."/>
            <person name="Palm P."/>
            <person name="Rodewald K."/>
            <person name="Hickmann V."/>
            <person name="Tittor J."/>
            <person name="Oesterhelt D."/>
        </authorList>
    </citation>
    <scope>NUCLEOTIDE SEQUENCE [LARGE SCALE GENOMIC DNA]</scope>
    <source>
        <strain evidence="3">ATCC 35678 / DSM 2160 / CIP 103997 / JCM 8858 / NBRC 14720 / NCIMB 2260 / Gabara</strain>
    </source>
</reference>
<evidence type="ECO:0000313" key="3">
    <source>
        <dbReference type="Proteomes" id="UP000002698"/>
    </source>
</evidence>
<protein>
    <submittedName>
        <fullName evidence="2">Probable HNH-type endonuclease</fullName>
    </submittedName>
</protein>
<evidence type="ECO:0000259" key="1">
    <source>
        <dbReference type="SMART" id="SM00507"/>
    </source>
</evidence>
<dbReference type="GO" id="GO:0003676">
    <property type="term" value="F:nucleic acid binding"/>
    <property type="evidence" value="ECO:0007669"/>
    <property type="project" value="InterPro"/>
</dbReference>
<accession>A0A1U7EX51</accession>
<dbReference type="InterPro" id="IPR002711">
    <property type="entry name" value="HNH"/>
</dbReference>
<gene>
    <name evidence="2" type="ordered locus">NP_3256A</name>
</gene>
<dbReference type="HOGENOM" id="CLU_1313165_0_0_2"/>
<keyword evidence="2" id="KW-0378">Hydrolase</keyword>
<name>A0A1U7EX51_NATPD</name>
<dbReference type="Proteomes" id="UP000002698">
    <property type="component" value="Chromosome"/>
</dbReference>
<dbReference type="AlphaFoldDB" id="A0A1U7EX51"/>
<dbReference type="SMART" id="SM00507">
    <property type="entry name" value="HNHc"/>
    <property type="match status" value="1"/>
</dbReference>
<evidence type="ECO:0000313" key="2">
    <source>
        <dbReference type="EMBL" id="CAI49719.1"/>
    </source>
</evidence>
<dbReference type="eggNOG" id="arCOG03899">
    <property type="taxonomic scope" value="Archaea"/>
</dbReference>
<keyword evidence="3" id="KW-1185">Reference proteome</keyword>
<dbReference type="GO" id="GO:0008270">
    <property type="term" value="F:zinc ion binding"/>
    <property type="evidence" value="ECO:0007669"/>
    <property type="project" value="InterPro"/>
</dbReference>
<feature type="domain" description="HNH nuclease" evidence="1">
    <location>
        <begin position="13"/>
        <end position="61"/>
    </location>
</feature>
<dbReference type="EnsemblBacteria" id="CAI49719">
    <property type="protein sequence ID" value="CAI49719"/>
    <property type="gene ID" value="NP_3256A"/>
</dbReference>
<organism evidence="2 3">
    <name type="scientific">Natronomonas pharaonis (strain ATCC 35678 / DSM 2160 / CIP 103997 / JCM 8858 / NBRC 14720 / NCIMB 2260 / Gabara)</name>
    <name type="common">Halobacterium pharaonis</name>
    <dbReference type="NCBI Taxonomy" id="348780"/>
    <lineage>
        <taxon>Archaea</taxon>
        <taxon>Methanobacteriati</taxon>
        <taxon>Methanobacteriota</taxon>
        <taxon>Stenosarchaea group</taxon>
        <taxon>Halobacteria</taxon>
        <taxon>Halobacteriales</taxon>
        <taxon>Natronomonadaceae</taxon>
        <taxon>Natronomonas</taxon>
    </lineage>
</organism>
<dbReference type="EMBL" id="CR936257">
    <property type="protein sequence ID" value="CAI49719.1"/>
    <property type="molecule type" value="Genomic_DNA"/>
</dbReference>